<dbReference type="PROSITE" id="PS51186">
    <property type="entry name" value="GNAT"/>
    <property type="match status" value="1"/>
</dbReference>
<keyword evidence="2" id="KW-0808">Transferase</keyword>
<name>A0A0K1XD05_9GAMM</name>
<dbReference type="SUPFAM" id="SSF55729">
    <property type="entry name" value="Acyl-CoA N-acyltransferases (Nat)"/>
    <property type="match status" value="1"/>
</dbReference>
<feature type="domain" description="N-acetyltransferase" evidence="1">
    <location>
        <begin position="4"/>
        <end position="141"/>
    </location>
</feature>
<organism evidence="2 4">
    <name type="scientific">Thiopseudomonas alkaliphila</name>
    <dbReference type="NCBI Taxonomy" id="1697053"/>
    <lineage>
        <taxon>Bacteria</taxon>
        <taxon>Pseudomonadati</taxon>
        <taxon>Pseudomonadota</taxon>
        <taxon>Gammaproteobacteria</taxon>
        <taxon>Pseudomonadales</taxon>
        <taxon>Pseudomonadaceae</taxon>
        <taxon>Thiopseudomonas</taxon>
    </lineage>
</organism>
<evidence type="ECO:0000313" key="2">
    <source>
        <dbReference type="EMBL" id="AKX59058.1"/>
    </source>
</evidence>
<dbReference type="InterPro" id="IPR000182">
    <property type="entry name" value="GNAT_dom"/>
</dbReference>
<reference evidence="2 4" key="1">
    <citation type="journal article" date="2015" name="Genome Announc.">
        <title>Genome Sequences of Oblitimonas alkaliphila gen. nov. sp. nov. (Proposed), a Novel Bacterium of the Pseudomonadaceae Family.</title>
        <authorList>
            <person name="Lauer A.C."/>
            <person name="Nicholson A.C."/>
            <person name="Humrighouse B.W."/>
            <person name="Emery B."/>
            <person name="Drobish A."/>
            <person name="Juieng P."/>
            <person name="Loparev V."/>
            <person name="McQuiston J.R."/>
        </authorList>
    </citation>
    <scope>NUCLEOTIDE SEQUENCE [LARGE SCALE GENOMIC DNA]</scope>
    <source>
        <strain evidence="2 4">E5571</strain>
    </source>
</reference>
<sequence>MNDIHVRIADWNHDNADLRRIRESVFQQEQGVPAEQEWDSEDDTATHFLAFEGQFAVGTARLLPDASIGRVAVLKDWRGMHIGELIMQAVIAEAERQGMQEQILTAQTHATAFYERLGFKVTSEEFIEAGIPHVEMLRRSTP</sequence>
<dbReference type="EMBL" id="JACANB010000001">
    <property type="protein sequence ID" value="MDM1695298.1"/>
    <property type="molecule type" value="Genomic_DNA"/>
</dbReference>
<dbReference type="EMBL" id="CP012365">
    <property type="protein sequence ID" value="AKX59058.1"/>
    <property type="molecule type" value="Genomic_DNA"/>
</dbReference>
<accession>A0A0K1XD05</accession>
<dbReference type="STRING" id="1697053.AKN87_05255"/>
<dbReference type="PANTHER" id="PTHR13355:SF11">
    <property type="entry name" value="GLUCOSAMINE 6-PHOSPHATE N-ACETYLTRANSFERASE"/>
    <property type="match status" value="1"/>
</dbReference>
<dbReference type="PATRIC" id="fig|1697052.3.peg.974"/>
<evidence type="ECO:0000259" key="1">
    <source>
        <dbReference type="PROSITE" id="PS51186"/>
    </source>
</evidence>
<dbReference type="GeneID" id="93983673"/>
<dbReference type="OrthoDB" id="9796171at2"/>
<evidence type="ECO:0000313" key="4">
    <source>
        <dbReference type="Proteomes" id="UP000063953"/>
    </source>
</evidence>
<dbReference type="Gene3D" id="3.40.630.30">
    <property type="match status" value="1"/>
</dbReference>
<dbReference type="PANTHER" id="PTHR13355">
    <property type="entry name" value="GLUCOSAMINE 6-PHOSPHATE N-ACETYLTRANSFERASE"/>
    <property type="match status" value="1"/>
</dbReference>
<dbReference type="Proteomes" id="UP000063953">
    <property type="component" value="Chromosome"/>
</dbReference>
<keyword evidence="4" id="KW-1185">Reference proteome</keyword>
<evidence type="ECO:0000313" key="3">
    <source>
        <dbReference type="EMBL" id="MDM1695298.1"/>
    </source>
</evidence>
<reference evidence="3" key="3">
    <citation type="journal article" date="2022" name="Sci. Total Environ.">
        <title>Prevalence, transmission, and molecular epidemiology of tet(X)-positive bacteria among humans, animals, and environmental niches in China: An epidemiological, and genomic-based study.</title>
        <authorList>
            <person name="Dong N."/>
            <person name="Zeng Y."/>
            <person name="Cai C."/>
            <person name="Sun C."/>
            <person name="Lu J."/>
            <person name="Liu C."/>
            <person name="Zhou H."/>
            <person name="Sun Q."/>
            <person name="Shu L."/>
            <person name="Wang H."/>
            <person name="Wang Y."/>
            <person name="Wang S."/>
            <person name="Wu C."/>
            <person name="Chan E.W."/>
            <person name="Chen G."/>
            <person name="Shen Z."/>
            <person name="Chen S."/>
            <person name="Zhang R."/>
        </authorList>
    </citation>
    <scope>NUCLEOTIDE SEQUENCE</scope>
    <source>
        <strain evidence="3">DF46-2-2</strain>
    </source>
</reference>
<proteinExistence type="predicted"/>
<reference evidence="3" key="2">
    <citation type="submission" date="2020-06" db="EMBL/GenBank/DDBJ databases">
        <authorList>
            <person name="Dong N."/>
        </authorList>
    </citation>
    <scope>NUCLEOTIDE SEQUENCE</scope>
    <source>
        <strain evidence="3">DF46-2-2</strain>
    </source>
</reference>
<dbReference type="KEGG" id="pbb:AKN87_05255"/>
<gene>
    <name evidence="2" type="ORF">AKN88_03220</name>
    <name evidence="3" type="ORF">HX099_01250</name>
</gene>
<protein>
    <submittedName>
        <fullName evidence="3">GNAT family N-acetyltransferase</fullName>
    </submittedName>
    <submittedName>
        <fullName evidence="2">GNAT family acetyltransferase</fullName>
    </submittedName>
</protein>
<dbReference type="Pfam" id="PF13673">
    <property type="entry name" value="Acetyltransf_10"/>
    <property type="match status" value="1"/>
</dbReference>
<dbReference type="InterPro" id="IPR016181">
    <property type="entry name" value="Acyl_CoA_acyltransferase"/>
</dbReference>
<dbReference type="GO" id="GO:0004343">
    <property type="term" value="F:glucosamine 6-phosphate N-acetyltransferase activity"/>
    <property type="evidence" value="ECO:0007669"/>
    <property type="project" value="TreeGrafter"/>
</dbReference>
<dbReference type="CDD" id="cd04301">
    <property type="entry name" value="NAT_SF"/>
    <property type="match status" value="1"/>
</dbReference>
<dbReference type="AlphaFoldDB" id="A0A0K1XD05"/>
<dbReference type="InterPro" id="IPR039143">
    <property type="entry name" value="GNPNAT1-like"/>
</dbReference>
<dbReference type="RefSeq" id="WP_053100064.1">
    <property type="nucleotide sequence ID" value="NZ_CP012358.1"/>
</dbReference>
<dbReference type="Proteomes" id="UP001173465">
    <property type="component" value="Unassembled WGS sequence"/>
</dbReference>